<dbReference type="PANTHER" id="PTHR13119">
    <property type="entry name" value="ZINC FINGER CCCH DOMAIN-CONTAINING PROTEI"/>
    <property type="match status" value="1"/>
</dbReference>
<evidence type="ECO:0000256" key="4">
    <source>
        <dbReference type="ARBA" id="ARBA00022833"/>
    </source>
</evidence>
<dbReference type="InterPro" id="IPR036855">
    <property type="entry name" value="Znf_CCCH_sf"/>
</dbReference>
<keyword evidence="2" id="KW-0677">Repeat</keyword>
<feature type="zinc finger region" description="C3H1-type" evidence="5">
    <location>
        <begin position="100"/>
        <end position="121"/>
    </location>
</feature>
<evidence type="ECO:0000259" key="7">
    <source>
        <dbReference type="PROSITE" id="PS50103"/>
    </source>
</evidence>
<sequence>MEKENPPSTSNTSNCFPSGNNDCDNGDKQKSFSAKQETKRQKYGHLICKFFREGNCREGDSCFYSHNAADSHRTPQLCKEYITGQCRKSLKCNFWHGEHPCKDFHFGRCNALKCRFSHQPLDEYTKAVFDKALKDEEETAASAAANVIPLPPPFSSSQNIPVHCLPPTFPTFSQSANHKKYCAV</sequence>
<evidence type="ECO:0000256" key="5">
    <source>
        <dbReference type="PROSITE-ProRule" id="PRU00723"/>
    </source>
</evidence>
<dbReference type="InterPro" id="IPR041367">
    <property type="entry name" value="Znf-CCCH_4"/>
</dbReference>
<reference evidence="9" key="1">
    <citation type="submission" date="2022-11" db="UniProtKB">
        <authorList>
            <consortium name="WormBaseParasite"/>
        </authorList>
    </citation>
    <scope>IDENTIFICATION</scope>
</reference>
<evidence type="ECO:0000256" key="2">
    <source>
        <dbReference type="ARBA" id="ARBA00022737"/>
    </source>
</evidence>
<evidence type="ECO:0000313" key="8">
    <source>
        <dbReference type="Proteomes" id="UP000887577"/>
    </source>
</evidence>
<feature type="domain" description="C3H1-type" evidence="7">
    <location>
        <begin position="100"/>
        <end position="121"/>
    </location>
</feature>
<feature type="compositionally biased region" description="Basic and acidic residues" evidence="6">
    <location>
        <begin position="25"/>
        <end position="37"/>
    </location>
</feature>
<accession>A0A914XZV6</accession>
<dbReference type="Pfam" id="PF14608">
    <property type="entry name" value="zf-CCCH_2"/>
    <property type="match status" value="2"/>
</dbReference>
<keyword evidence="3 5" id="KW-0863">Zinc-finger</keyword>
<dbReference type="WBParaSite" id="PSU_v2.g13495.t1">
    <property type="protein sequence ID" value="PSU_v2.g13495.t1"/>
    <property type="gene ID" value="PSU_v2.g13495"/>
</dbReference>
<dbReference type="Pfam" id="PF18044">
    <property type="entry name" value="zf-CCCH_4"/>
    <property type="match status" value="1"/>
</dbReference>
<organism evidence="8 9">
    <name type="scientific">Panagrolaimus superbus</name>
    <dbReference type="NCBI Taxonomy" id="310955"/>
    <lineage>
        <taxon>Eukaryota</taxon>
        <taxon>Metazoa</taxon>
        <taxon>Ecdysozoa</taxon>
        <taxon>Nematoda</taxon>
        <taxon>Chromadorea</taxon>
        <taxon>Rhabditida</taxon>
        <taxon>Tylenchina</taxon>
        <taxon>Panagrolaimomorpha</taxon>
        <taxon>Panagrolaimoidea</taxon>
        <taxon>Panagrolaimidae</taxon>
        <taxon>Panagrolaimus</taxon>
    </lineage>
</organism>
<name>A0A914XZV6_9BILA</name>
<evidence type="ECO:0000256" key="3">
    <source>
        <dbReference type="ARBA" id="ARBA00022771"/>
    </source>
</evidence>
<feature type="compositionally biased region" description="Polar residues" evidence="6">
    <location>
        <begin position="1"/>
        <end position="23"/>
    </location>
</feature>
<feature type="domain" description="C3H1-type" evidence="7">
    <location>
        <begin position="73"/>
        <end position="99"/>
    </location>
</feature>
<dbReference type="InterPro" id="IPR045124">
    <property type="entry name" value="Su(sable)-like"/>
</dbReference>
<dbReference type="SMART" id="SM00356">
    <property type="entry name" value="ZnF_C3H1"/>
    <property type="match status" value="3"/>
</dbReference>
<feature type="domain" description="C3H1-type" evidence="7">
    <location>
        <begin position="42"/>
        <end position="69"/>
    </location>
</feature>
<keyword evidence="4 5" id="KW-0862">Zinc</keyword>
<dbReference type="GO" id="GO:0005634">
    <property type="term" value="C:nucleus"/>
    <property type="evidence" value="ECO:0007669"/>
    <property type="project" value="TreeGrafter"/>
</dbReference>
<feature type="zinc finger region" description="C3H1-type" evidence="5">
    <location>
        <begin position="42"/>
        <end position="69"/>
    </location>
</feature>
<dbReference type="GO" id="GO:0008270">
    <property type="term" value="F:zinc ion binding"/>
    <property type="evidence" value="ECO:0007669"/>
    <property type="project" value="UniProtKB-KW"/>
</dbReference>
<feature type="zinc finger region" description="C3H1-type" evidence="5">
    <location>
        <begin position="73"/>
        <end position="99"/>
    </location>
</feature>
<evidence type="ECO:0000256" key="1">
    <source>
        <dbReference type="ARBA" id="ARBA00022723"/>
    </source>
</evidence>
<feature type="region of interest" description="Disordered" evidence="6">
    <location>
        <begin position="1"/>
        <end position="37"/>
    </location>
</feature>
<dbReference type="PROSITE" id="PS50103">
    <property type="entry name" value="ZF_C3H1"/>
    <property type="match status" value="3"/>
</dbReference>
<dbReference type="GO" id="GO:0003723">
    <property type="term" value="F:RNA binding"/>
    <property type="evidence" value="ECO:0007669"/>
    <property type="project" value="InterPro"/>
</dbReference>
<dbReference type="PANTHER" id="PTHR13119:SF12">
    <property type="entry name" value="PROTEIN SUPPRESSOR OF SABLE"/>
    <property type="match status" value="1"/>
</dbReference>
<keyword evidence="8" id="KW-1185">Reference proteome</keyword>
<dbReference type="GO" id="GO:0045892">
    <property type="term" value="P:negative regulation of DNA-templated transcription"/>
    <property type="evidence" value="ECO:0007669"/>
    <property type="project" value="InterPro"/>
</dbReference>
<dbReference type="Gene3D" id="4.10.1000.10">
    <property type="entry name" value="Zinc finger, CCCH-type"/>
    <property type="match status" value="2"/>
</dbReference>
<dbReference type="AlphaFoldDB" id="A0A914XZV6"/>
<protein>
    <submittedName>
        <fullName evidence="9">C3H1-type domain-containing protein</fullName>
    </submittedName>
</protein>
<dbReference type="SUPFAM" id="SSF90229">
    <property type="entry name" value="CCCH zinc finger"/>
    <property type="match status" value="3"/>
</dbReference>
<evidence type="ECO:0000313" key="9">
    <source>
        <dbReference type="WBParaSite" id="PSU_v2.g13495.t1"/>
    </source>
</evidence>
<dbReference type="Proteomes" id="UP000887577">
    <property type="component" value="Unplaced"/>
</dbReference>
<proteinExistence type="predicted"/>
<dbReference type="InterPro" id="IPR000571">
    <property type="entry name" value="Znf_CCCH"/>
</dbReference>
<keyword evidence="1 5" id="KW-0479">Metal-binding</keyword>
<evidence type="ECO:0000256" key="6">
    <source>
        <dbReference type="SAM" id="MobiDB-lite"/>
    </source>
</evidence>